<evidence type="ECO:0000313" key="2">
    <source>
        <dbReference type="WBParaSite" id="JU765_v2.g17867.t1"/>
    </source>
</evidence>
<name>A0AC34QN50_9BILA</name>
<evidence type="ECO:0000313" key="1">
    <source>
        <dbReference type="Proteomes" id="UP000887576"/>
    </source>
</evidence>
<proteinExistence type="predicted"/>
<reference evidence="2" key="1">
    <citation type="submission" date="2022-11" db="UniProtKB">
        <authorList>
            <consortium name="WormBaseParasite"/>
        </authorList>
    </citation>
    <scope>IDENTIFICATION</scope>
</reference>
<dbReference type="WBParaSite" id="JU765_v2.g17867.t1">
    <property type="protein sequence ID" value="JU765_v2.g17867.t1"/>
    <property type="gene ID" value="JU765_v2.g17867"/>
</dbReference>
<protein>
    <submittedName>
        <fullName evidence="2">RRM domain-containing protein</fullName>
    </submittedName>
</protein>
<accession>A0AC34QN50</accession>
<organism evidence="1 2">
    <name type="scientific">Panagrolaimus sp. JU765</name>
    <dbReference type="NCBI Taxonomy" id="591449"/>
    <lineage>
        <taxon>Eukaryota</taxon>
        <taxon>Metazoa</taxon>
        <taxon>Ecdysozoa</taxon>
        <taxon>Nematoda</taxon>
        <taxon>Chromadorea</taxon>
        <taxon>Rhabditida</taxon>
        <taxon>Tylenchina</taxon>
        <taxon>Panagrolaimomorpha</taxon>
        <taxon>Panagrolaimoidea</taxon>
        <taxon>Panagrolaimidae</taxon>
        <taxon>Panagrolaimus</taxon>
    </lineage>
</organism>
<sequence>MSLNDNRGRTVYIGSLPSEVTEDLLWEIFLQVGPIEDVSIVEAKSDSPAEGSPCDRRFAFVIYEHEESVLFACKMMHDVTLFGQKIVIKPRKNTESERIWHRIRHSMNSTPSIKRDPSVERYVARSTSDITVLTPPCPPLLTPPTRSSILPTPPVVPILMPCRPPMTPTNHAQRFSRMPLLPSSNSLPSLVNPVLYRSPANHFYFPNPIAVPPFLDGNQRRLYFELAKRSAGLDHRLHTPKRYHGH</sequence>
<dbReference type="Proteomes" id="UP000887576">
    <property type="component" value="Unplaced"/>
</dbReference>